<sequence length="468" mass="51213">MEISTTAVLSTQPPSTDLPSTVFRTTDVTSETTSGKTTAIDETTTDVTTALDSTTRFSTMEILTTAVLSTLPQSTELPPTVLRTTDVTSETTSGKTTAIDETTDVTTALDSTTRFSTKDISTTAVLSTQPPSTELPSTVLQTTDVTSETTSGKTTAIDETTTDVTTALDSTTRFSTKEISTTAVLSTLPQSTEPPSTALRTTEYTGGKTTVITTTTAKWPSTTPTVLPTTPEYLKRLFVVPSFSSRPEGPVTYILGFMDYDVTNSTRLRVKDLHGKQYGPFYGGLLNQFEHSQNPQGPSSLELLGATEVHAYMSLSNYNHMFLCYPLTSLKTDYVIVSAAETVISTIYVTSNEPNTEVLIFFHRNYVLNEVTYNFNSPLRIVLDDLETYVITFSEFDPSGTYVKSTKPISVMMELVSTCYSLFYLPPVTSWGLRFSLAISAGSFYKYRIIAAYDETDVTLNLLRIVLI</sequence>
<feature type="region of interest" description="Disordered" evidence="1">
    <location>
        <begin position="1"/>
        <end position="21"/>
    </location>
</feature>
<evidence type="ECO:0000313" key="3">
    <source>
        <dbReference type="Proteomes" id="UP000230750"/>
    </source>
</evidence>
<dbReference type="EMBL" id="MRZV01000178">
    <property type="protein sequence ID" value="PIK56355.1"/>
    <property type="molecule type" value="Genomic_DNA"/>
</dbReference>
<feature type="region of interest" description="Disordered" evidence="1">
    <location>
        <begin position="123"/>
        <end position="153"/>
    </location>
</feature>
<accession>A0A2G8L848</accession>
<evidence type="ECO:0000256" key="1">
    <source>
        <dbReference type="SAM" id="MobiDB-lite"/>
    </source>
</evidence>
<name>A0A2G8L848_STIJA</name>
<protein>
    <submittedName>
        <fullName evidence="2">Uncharacterized protein</fullName>
    </submittedName>
</protein>
<keyword evidence="3" id="KW-1185">Reference proteome</keyword>
<dbReference type="AlphaFoldDB" id="A0A2G8L848"/>
<dbReference type="Proteomes" id="UP000230750">
    <property type="component" value="Unassembled WGS sequence"/>
</dbReference>
<dbReference type="OrthoDB" id="6161995at2759"/>
<gene>
    <name evidence="2" type="ORF">BSL78_06729</name>
</gene>
<comment type="caution">
    <text evidence="2">The sequence shown here is derived from an EMBL/GenBank/DDBJ whole genome shotgun (WGS) entry which is preliminary data.</text>
</comment>
<organism evidence="2 3">
    <name type="scientific">Stichopus japonicus</name>
    <name type="common">Sea cucumber</name>
    <dbReference type="NCBI Taxonomy" id="307972"/>
    <lineage>
        <taxon>Eukaryota</taxon>
        <taxon>Metazoa</taxon>
        <taxon>Echinodermata</taxon>
        <taxon>Eleutherozoa</taxon>
        <taxon>Echinozoa</taxon>
        <taxon>Holothuroidea</taxon>
        <taxon>Aspidochirotacea</taxon>
        <taxon>Aspidochirotida</taxon>
        <taxon>Stichopodidae</taxon>
        <taxon>Apostichopus</taxon>
    </lineage>
</organism>
<reference evidence="2 3" key="1">
    <citation type="journal article" date="2017" name="PLoS Biol.">
        <title>The sea cucumber genome provides insights into morphological evolution and visceral regeneration.</title>
        <authorList>
            <person name="Zhang X."/>
            <person name="Sun L."/>
            <person name="Yuan J."/>
            <person name="Sun Y."/>
            <person name="Gao Y."/>
            <person name="Zhang L."/>
            <person name="Li S."/>
            <person name="Dai H."/>
            <person name="Hamel J.F."/>
            <person name="Liu C."/>
            <person name="Yu Y."/>
            <person name="Liu S."/>
            <person name="Lin W."/>
            <person name="Guo K."/>
            <person name="Jin S."/>
            <person name="Xu P."/>
            <person name="Storey K.B."/>
            <person name="Huan P."/>
            <person name="Zhang T."/>
            <person name="Zhou Y."/>
            <person name="Zhang J."/>
            <person name="Lin C."/>
            <person name="Li X."/>
            <person name="Xing L."/>
            <person name="Huo D."/>
            <person name="Sun M."/>
            <person name="Wang L."/>
            <person name="Mercier A."/>
            <person name="Li F."/>
            <person name="Yang H."/>
            <person name="Xiang J."/>
        </authorList>
    </citation>
    <scope>NUCLEOTIDE SEQUENCE [LARGE SCALE GENOMIC DNA]</scope>
    <source>
        <strain evidence="2">Shaxun</strain>
        <tissue evidence="2">Muscle</tissue>
    </source>
</reference>
<evidence type="ECO:0000313" key="2">
    <source>
        <dbReference type="EMBL" id="PIK56355.1"/>
    </source>
</evidence>
<proteinExistence type="predicted"/>